<dbReference type="PANTHER" id="PTHR33778">
    <property type="entry name" value="PROTEIN MGTC"/>
    <property type="match status" value="1"/>
</dbReference>
<dbReference type="GO" id="GO:0005886">
    <property type="term" value="C:plasma membrane"/>
    <property type="evidence" value="ECO:0007669"/>
    <property type="project" value="UniProtKB-SubCell"/>
</dbReference>
<evidence type="ECO:0000256" key="3">
    <source>
        <dbReference type="ARBA" id="ARBA00022475"/>
    </source>
</evidence>
<feature type="transmembrane region" description="Helical" evidence="7">
    <location>
        <begin position="48"/>
        <end position="68"/>
    </location>
</feature>
<evidence type="ECO:0000256" key="4">
    <source>
        <dbReference type="ARBA" id="ARBA00022692"/>
    </source>
</evidence>
<comment type="similarity">
    <text evidence="2">Belongs to the MgtC/SapB family.</text>
</comment>
<keyword evidence="3" id="KW-1003">Cell membrane</keyword>
<evidence type="ECO:0000313" key="9">
    <source>
        <dbReference type="EMBL" id="KXB40797.1"/>
    </source>
</evidence>
<gene>
    <name evidence="9" type="ORF">HMPREF1872_00828</name>
</gene>
<protein>
    <submittedName>
        <fullName evidence="9">Mg2+ transporter-C family protein</fullName>
    </submittedName>
</protein>
<evidence type="ECO:0000256" key="7">
    <source>
        <dbReference type="SAM" id="Phobius"/>
    </source>
</evidence>
<dbReference type="Proteomes" id="UP000070080">
    <property type="component" value="Unassembled WGS sequence"/>
</dbReference>
<dbReference type="EMBL" id="LSCV01000025">
    <property type="protein sequence ID" value="KXB40797.1"/>
    <property type="molecule type" value="Genomic_DNA"/>
</dbReference>
<proteinExistence type="inferred from homology"/>
<organism evidence="9 10">
    <name type="scientific">Amygdalobacter nucleatus</name>
    <dbReference type="NCBI Taxonomy" id="3029274"/>
    <lineage>
        <taxon>Bacteria</taxon>
        <taxon>Bacillati</taxon>
        <taxon>Bacillota</taxon>
        <taxon>Clostridia</taxon>
        <taxon>Eubacteriales</taxon>
        <taxon>Oscillospiraceae</taxon>
        <taxon>Amygdalobacter</taxon>
    </lineage>
</organism>
<keyword evidence="10" id="KW-1185">Reference proteome</keyword>
<dbReference type="OrthoDB" id="9811198at2"/>
<dbReference type="RefSeq" id="WP_066714160.1">
    <property type="nucleotide sequence ID" value="NZ_JARFNM010000001.1"/>
</dbReference>
<keyword evidence="5 7" id="KW-1133">Transmembrane helix</keyword>
<keyword evidence="6 7" id="KW-0472">Membrane</keyword>
<dbReference type="STRING" id="1497955.HMPREF1872_00828"/>
<evidence type="ECO:0000259" key="8">
    <source>
        <dbReference type="Pfam" id="PF02308"/>
    </source>
</evidence>
<reference evidence="10" key="1">
    <citation type="submission" date="2016-01" db="EMBL/GenBank/DDBJ databases">
        <authorList>
            <person name="Mitreva M."/>
            <person name="Pepin K.H."/>
            <person name="Mihindukulasuriya K.A."/>
            <person name="Fulton R."/>
            <person name="Fronick C."/>
            <person name="O'Laughlin M."/>
            <person name="Miner T."/>
            <person name="Herter B."/>
            <person name="Rosa B.A."/>
            <person name="Cordes M."/>
            <person name="Tomlinson C."/>
            <person name="Wollam A."/>
            <person name="Palsikar V.B."/>
            <person name="Mardis E.R."/>
            <person name="Wilson R.K."/>
        </authorList>
    </citation>
    <scope>NUCLEOTIDE SEQUENCE [LARGE SCALE GENOMIC DNA]</scope>
    <source>
        <strain evidence="10">KA00274</strain>
    </source>
</reference>
<evidence type="ECO:0000256" key="2">
    <source>
        <dbReference type="ARBA" id="ARBA00009298"/>
    </source>
</evidence>
<dbReference type="PRINTS" id="PR01837">
    <property type="entry name" value="MGTCSAPBPROT"/>
</dbReference>
<dbReference type="Pfam" id="PF02308">
    <property type="entry name" value="MgtC"/>
    <property type="match status" value="1"/>
</dbReference>
<feature type="transmembrane region" description="Helical" evidence="7">
    <location>
        <begin position="106"/>
        <end position="123"/>
    </location>
</feature>
<feature type="transmembrane region" description="Helical" evidence="7">
    <location>
        <begin position="19"/>
        <end position="36"/>
    </location>
</feature>
<dbReference type="PANTHER" id="PTHR33778:SF1">
    <property type="entry name" value="MAGNESIUM TRANSPORTER YHID-RELATED"/>
    <property type="match status" value="1"/>
</dbReference>
<feature type="transmembrane region" description="Helical" evidence="7">
    <location>
        <begin position="129"/>
        <end position="148"/>
    </location>
</feature>
<name>A0A133YCF8_9FIRM</name>
<accession>A0A133YCF8</accession>
<feature type="transmembrane region" description="Helical" evidence="7">
    <location>
        <begin position="80"/>
        <end position="99"/>
    </location>
</feature>
<keyword evidence="4 7" id="KW-0812">Transmembrane</keyword>
<dbReference type="InterPro" id="IPR003416">
    <property type="entry name" value="MgtC/SapB/SrpB/YhiD_fam"/>
</dbReference>
<feature type="domain" description="MgtC/SapB/SrpB/YhiD N-terminal" evidence="8">
    <location>
        <begin position="23"/>
        <end position="150"/>
    </location>
</feature>
<comment type="caution">
    <text evidence="9">The sequence shown here is derived from an EMBL/GenBank/DDBJ whole genome shotgun (WGS) entry which is preliminary data.</text>
</comment>
<dbReference type="AlphaFoldDB" id="A0A133YCF8"/>
<dbReference type="InterPro" id="IPR049177">
    <property type="entry name" value="MgtC_SapB_SrpB_YhiD_N"/>
</dbReference>
<evidence type="ECO:0000256" key="1">
    <source>
        <dbReference type="ARBA" id="ARBA00004651"/>
    </source>
</evidence>
<evidence type="ECO:0000256" key="5">
    <source>
        <dbReference type="ARBA" id="ARBA00022989"/>
    </source>
</evidence>
<sequence>MQLFYHIEEIVQMWTPEAVFLRLTIAVIIGVVIGLDRELKNRGAGIKTHALVCLGAAIIMVVSEYIFHTFPTAKADMNRLSAQVVSGIGFLGVGTIIVTGKNVVRGLTTAAGLWTCACAGLSIGIGYLWLALLALFFAIFIYTVLNLLENKIQRFSRYFTLYLELESAANLHAIFAKLRKENMRYHQLEIADSSWQKGTVWVTLSVELDNYKQRPMLIEFLQQAEGVQYYEGI</sequence>
<dbReference type="PATRIC" id="fig|1497955.3.peg.801"/>
<evidence type="ECO:0000313" key="10">
    <source>
        <dbReference type="Proteomes" id="UP000070080"/>
    </source>
</evidence>
<evidence type="ECO:0000256" key="6">
    <source>
        <dbReference type="ARBA" id="ARBA00023136"/>
    </source>
</evidence>
<comment type="subcellular location">
    <subcellularLocation>
        <location evidence="1">Cell membrane</location>
        <topology evidence="1">Multi-pass membrane protein</topology>
    </subcellularLocation>
</comment>